<gene>
    <name evidence="2" type="ORF">SVUK_LOCUS16489</name>
</gene>
<dbReference type="EMBL" id="UYYB01113199">
    <property type="protein sequence ID" value="VDM81491.1"/>
    <property type="molecule type" value="Genomic_DNA"/>
</dbReference>
<evidence type="ECO:0000313" key="3">
    <source>
        <dbReference type="Proteomes" id="UP000270094"/>
    </source>
</evidence>
<feature type="compositionally biased region" description="Basic and acidic residues" evidence="1">
    <location>
        <begin position="7"/>
        <end position="27"/>
    </location>
</feature>
<sequence length="66" mass="7826">MDWSYNEEDRRQMDNKDSGMHPREVKRPRGRSPTRWVIVARMDQLNQLVTSNLANVAGAVQYQHRE</sequence>
<evidence type="ECO:0000313" key="2">
    <source>
        <dbReference type="EMBL" id="VDM81491.1"/>
    </source>
</evidence>
<keyword evidence="3" id="KW-1185">Reference proteome</keyword>
<organism evidence="2 3">
    <name type="scientific">Strongylus vulgaris</name>
    <name type="common">Blood worm</name>
    <dbReference type="NCBI Taxonomy" id="40348"/>
    <lineage>
        <taxon>Eukaryota</taxon>
        <taxon>Metazoa</taxon>
        <taxon>Ecdysozoa</taxon>
        <taxon>Nematoda</taxon>
        <taxon>Chromadorea</taxon>
        <taxon>Rhabditida</taxon>
        <taxon>Rhabditina</taxon>
        <taxon>Rhabditomorpha</taxon>
        <taxon>Strongyloidea</taxon>
        <taxon>Strongylidae</taxon>
        <taxon>Strongylus</taxon>
    </lineage>
</organism>
<dbReference type="AlphaFoldDB" id="A0A3P7J820"/>
<dbReference type="Proteomes" id="UP000270094">
    <property type="component" value="Unassembled WGS sequence"/>
</dbReference>
<name>A0A3P7J820_STRVU</name>
<protein>
    <submittedName>
        <fullName evidence="2">Uncharacterized protein</fullName>
    </submittedName>
</protein>
<feature type="region of interest" description="Disordered" evidence="1">
    <location>
        <begin position="1"/>
        <end position="33"/>
    </location>
</feature>
<reference evidence="2 3" key="1">
    <citation type="submission" date="2018-11" db="EMBL/GenBank/DDBJ databases">
        <authorList>
            <consortium name="Pathogen Informatics"/>
        </authorList>
    </citation>
    <scope>NUCLEOTIDE SEQUENCE [LARGE SCALE GENOMIC DNA]</scope>
</reference>
<accession>A0A3P7J820</accession>
<evidence type="ECO:0000256" key="1">
    <source>
        <dbReference type="SAM" id="MobiDB-lite"/>
    </source>
</evidence>
<proteinExistence type="predicted"/>